<reference evidence="5" key="1">
    <citation type="submission" date="2021-02" db="EMBL/GenBank/DDBJ databases">
        <authorList>
            <person name="Dougan E. K."/>
            <person name="Rhodes N."/>
            <person name="Thang M."/>
            <person name="Chan C."/>
        </authorList>
    </citation>
    <scope>NUCLEOTIDE SEQUENCE</scope>
</reference>
<keyword evidence="2 3" id="KW-0040">ANK repeat</keyword>
<keyword evidence="4" id="KW-0812">Transmembrane</keyword>
<evidence type="ECO:0000256" key="2">
    <source>
        <dbReference type="ARBA" id="ARBA00023043"/>
    </source>
</evidence>
<organism evidence="5 6">
    <name type="scientific">Symbiodinium pilosum</name>
    <name type="common">Dinoflagellate</name>
    <dbReference type="NCBI Taxonomy" id="2952"/>
    <lineage>
        <taxon>Eukaryota</taxon>
        <taxon>Sar</taxon>
        <taxon>Alveolata</taxon>
        <taxon>Dinophyceae</taxon>
        <taxon>Suessiales</taxon>
        <taxon>Symbiodiniaceae</taxon>
        <taxon>Symbiodinium</taxon>
    </lineage>
</organism>
<dbReference type="SMART" id="SM00248">
    <property type="entry name" value="ANK"/>
    <property type="match status" value="5"/>
</dbReference>
<keyword evidence="4" id="KW-0472">Membrane</keyword>
<dbReference type="AlphaFoldDB" id="A0A812NBV0"/>
<evidence type="ECO:0000313" key="6">
    <source>
        <dbReference type="Proteomes" id="UP000649617"/>
    </source>
</evidence>
<dbReference type="SUPFAM" id="SSF48403">
    <property type="entry name" value="Ankyrin repeat"/>
    <property type="match status" value="1"/>
</dbReference>
<protein>
    <submittedName>
        <fullName evidence="5">Uncharacterized protein</fullName>
    </submittedName>
</protein>
<proteinExistence type="predicted"/>
<dbReference type="EMBL" id="CAJNIZ010010335">
    <property type="protein sequence ID" value="CAE7298569.1"/>
    <property type="molecule type" value="Genomic_DNA"/>
</dbReference>
<evidence type="ECO:0000256" key="1">
    <source>
        <dbReference type="ARBA" id="ARBA00022737"/>
    </source>
</evidence>
<dbReference type="Pfam" id="PF00023">
    <property type="entry name" value="Ank"/>
    <property type="match status" value="1"/>
</dbReference>
<feature type="repeat" description="ANK" evidence="3">
    <location>
        <begin position="544"/>
        <end position="576"/>
    </location>
</feature>
<dbReference type="InterPro" id="IPR002110">
    <property type="entry name" value="Ankyrin_rpt"/>
</dbReference>
<gene>
    <name evidence="5" type="ORF">SPIL2461_LOCUS6733</name>
</gene>
<dbReference type="OrthoDB" id="410310at2759"/>
<sequence>MPCLPGTARYDSPLEQHAAMVRANAEASPASVFRCLASFPMYTIPLPVLLEMAVTRVQAHEELLEAGILVDFDESMGRAIFVSHQWLSPHHPDPDGQQLKVLQDALSNLLEDRSRISNSILSELWYGQAGTPSAAELRSTPLFLWYDFFSCPQRSANEQLSAINSIPSYVARCLYFIILCPALTHASRSEMLSFSTWSQRGWCRAERMARELAPTSGFVIVVDSAVHQTLLPGAQSLAYSPGEGLFTVREDSQKVASIVVQLIWNKLHFCLKKGDLRTYRFILNQQVTRLRHLNIDPVDLAIPGFSPRHDPLVDPEAFGLARFLHQNGFKSVKQVDEAGWSPLCYAVLQGNSAVVSELLRCRADPNDYTRRSTPEAQFPKKVAALALSAFFKSNDVMLVLLEARAAINATDGRRQTALYWACFSNNAEGVRILVNARADAGVLGITGTSAFQAACASDGLEAIDEMLVQLPAQSLEYSLHFACALGSGSGRLVQTLAQARADINERLNMKQRRYFLVWILCKVASLAYGVGASTRWKEMAFHHHGATPLMFSVIGGAFEATQALLALGARRDLKNFRGKTALDMARDLCAPPEMIAKLDPAEECHACPTRGVAGQAWRAIEEESKDEMISVYVS</sequence>
<accession>A0A812NBV0</accession>
<dbReference type="PROSITE" id="PS50088">
    <property type="entry name" value="ANK_REPEAT"/>
    <property type="match status" value="2"/>
</dbReference>
<dbReference type="Proteomes" id="UP000649617">
    <property type="component" value="Unassembled WGS sequence"/>
</dbReference>
<dbReference type="PANTHER" id="PTHR24171">
    <property type="entry name" value="ANKYRIN REPEAT DOMAIN-CONTAINING PROTEIN 39-RELATED"/>
    <property type="match status" value="1"/>
</dbReference>
<evidence type="ECO:0000313" key="5">
    <source>
        <dbReference type="EMBL" id="CAE7298569.1"/>
    </source>
</evidence>
<feature type="repeat" description="ANK" evidence="3">
    <location>
        <begin position="338"/>
        <end position="370"/>
    </location>
</feature>
<evidence type="ECO:0000256" key="4">
    <source>
        <dbReference type="SAM" id="Phobius"/>
    </source>
</evidence>
<dbReference type="Gene3D" id="1.25.40.20">
    <property type="entry name" value="Ankyrin repeat-containing domain"/>
    <property type="match status" value="2"/>
</dbReference>
<dbReference type="InterPro" id="IPR036770">
    <property type="entry name" value="Ankyrin_rpt-contain_sf"/>
</dbReference>
<feature type="transmembrane region" description="Helical" evidence="4">
    <location>
        <begin position="515"/>
        <end position="536"/>
    </location>
</feature>
<evidence type="ECO:0000256" key="3">
    <source>
        <dbReference type="PROSITE-ProRule" id="PRU00023"/>
    </source>
</evidence>
<name>A0A812NBV0_SYMPI</name>
<keyword evidence="1" id="KW-0677">Repeat</keyword>
<feature type="transmembrane region" description="Helical" evidence="4">
    <location>
        <begin position="548"/>
        <end position="569"/>
    </location>
</feature>
<keyword evidence="6" id="KW-1185">Reference proteome</keyword>
<keyword evidence="4" id="KW-1133">Transmembrane helix</keyword>
<comment type="caution">
    <text evidence="5">The sequence shown here is derived from an EMBL/GenBank/DDBJ whole genome shotgun (WGS) entry which is preliminary data.</text>
</comment>